<dbReference type="SUPFAM" id="SSF48239">
    <property type="entry name" value="Terpenoid cyclases/Protein prenyltransferases"/>
    <property type="match status" value="1"/>
</dbReference>
<reference evidence="1" key="1">
    <citation type="submission" date="2021-06" db="EMBL/GenBank/DDBJ databases">
        <authorList>
            <person name="Kallberg Y."/>
            <person name="Tangrot J."/>
            <person name="Rosling A."/>
        </authorList>
    </citation>
    <scope>NUCLEOTIDE SEQUENCE</scope>
    <source>
        <strain evidence="1">AZ414A</strain>
    </source>
</reference>
<dbReference type="Gene3D" id="1.50.10.160">
    <property type="match status" value="1"/>
</dbReference>
<dbReference type="EMBL" id="CAJVPK010000859">
    <property type="protein sequence ID" value="CAG8554954.1"/>
    <property type="molecule type" value="Genomic_DNA"/>
</dbReference>
<dbReference type="InterPro" id="IPR008930">
    <property type="entry name" value="Terpenoid_cyclase/PrenylTrfase"/>
</dbReference>
<sequence>MEKSYSPPIIKNNVNTNSSSNSTSKIINYTKRLLEEYADEIHSEFFESPEEPAKRTIDEYGDMTWTGYGDISMSAYDTAWLAMIPNKAYKESSVAEEFSLAFPKCFEWLISCQDEFGGWCNVRGAGAITPVLAGLLALCQFRTRSGAFFEQKLCEIGITIKQFYDVISRATEFARVTLNEWNVDDIDFVGLEIIIPYHLNALKKSYPSIEFEFPEKQKLLKEHERKLSLIPLETIFKMAKMRQPITLIHSIEAFSDVIDYSRIQNEGFQALNGSYGSSPAATAAVLIHAKRWDEKAHSFLENILKVSGTRFGYVPTLSDLGTFETAWVLHPIGDLILKLKKNNITDLELFSKNIAFAQYFQALHKFQEGKIRWVSWDNRIPADVDDTVVSKWIIRQFDSKSEFNLDVLMKIFYNNKYFISFPAKLQDNPSITVPVITKTGLTQQVKLKQVILNVIKFLMTQRTKNFVWLDKWNKSPSYTTFKVIDILLSLISHPELLEDLNLPVDKLKEFCRKSIDWALNTQHEDLSWGEPSSISQGNIEETSYVIRLLKTGIMNWPEDTNIRNSLQKGQNYLLNHLDEAMCDPEFFHDKQPFLWISKQLYTVPRIIKASMLVAAYEE</sequence>
<accession>A0A9N9B6J2</accession>
<evidence type="ECO:0000313" key="2">
    <source>
        <dbReference type="Proteomes" id="UP000789706"/>
    </source>
</evidence>
<evidence type="ECO:0000313" key="1">
    <source>
        <dbReference type="EMBL" id="CAG8554954.1"/>
    </source>
</evidence>
<gene>
    <name evidence="1" type="ORF">DEBURN_LOCUS7292</name>
</gene>
<dbReference type="GO" id="GO:0016102">
    <property type="term" value="P:diterpenoid biosynthetic process"/>
    <property type="evidence" value="ECO:0007669"/>
    <property type="project" value="TreeGrafter"/>
</dbReference>
<organism evidence="1 2">
    <name type="scientific">Diversispora eburnea</name>
    <dbReference type="NCBI Taxonomy" id="1213867"/>
    <lineage>
        <taxon>Eukaryota</taxon>
        <taxon>Fungi</taxon>
        <taxon>Fungi incertae sedis</taxon>
        <taxon>Mucoromycota</taxon>
        <taxon>Glomeromycotina</taxon>
        <taxon>Glomeromycetes</taxon>
        <taxon>Diversisporales</taxon>
        <taxon>Diversisporaceae</taxon>
        <taxon>Diversispora</taxon>
    </lineage>
</organism>
<dbReference type="PANTHER" id="PTHR31739:SF25">
    <property type="entry name" value="(E,E)-GERANYLLINALOOL SYNTHASE"/>
    <property type="match status" value="1"/>
</dbReference>
<protein>
    <submittedName>
        <fullName evidence="1">5591_t:CDS:1</fullName>
    </submittedName>
</protein>
<dbReference type="GO" id="GO:0010333">
    <property type="term" value="F:terpene synthase activity"/>
    <property type="evidence" value="ECO:0007669"/>
    <property type="project" value="InterPro"/>
</dbReference>
<comment type="caution">
    <text evidence="1">The sequence shown here is derived from an EMBL/GenBank/DDBJ whole genome shotgun (WGS) entry which is preliminary data.</text>
</comment>
<dbReference type="OrthoDB" id="2343925at2759"/>
<dbReference type="InterPro" id="IPR050148">
    <property type="entry name" value="Terpene_synthase-like"/>
</dbReference>
<keyword evidence="2" id="KW-1185">Reference proteome</keyword>
<dbReference type="GO" id="GO:0000287">
    <property type="term" value="F:magnesium ion binding"/>
    <property type="evidence" value="ECO:0007669"/>
    <property type="project" value="TreeGrafter"/>
</dbReference>
<name>A0A9N9B6J2_9GLOM</name>
<dbReference type="PANTHER" id="PTHR31739">
    <property type="entry name" value="ENT-COPALYL DIPHOSPHATE SYNTHASE, CHLOROPLASTIC"/>
    <property type="match status" value="1"/>
</dbReference>
<dbReference type="AlphaFoldDB" id="A0A9N9B6J2"/>
<dbReference type="Proteomes" id="UP000789706">
    <property type="component" value="Unassembled WGS sequence"/>
</dbReference>
<proteinExistence type="predicted"/>
<dbReference type="Gene3D" id="1.50.10.20">
    <property type="match status" value="1"/>
</dbReference>